<dbReference type="EMBL" id="ML210262">
    <property type="protein sequence ID" value="TFK21638.1"/>
    <property type="molecule type" value="Genomic_DNA"/>
</dbReference>
<keyword evidence="2" id="KW-0812">Transmembrane</keyword>
<evidence type="ECO:0000256" key="2">
    <source>
        <dbReference type="SAM" id="Phobius"/>
    </source>
</evidence>
<organism evidence="3 4">
    <name type="scientific">Coprinopsis marcescibilis</name>
    <name type="common">Agaric fungus</name>
    <name type="synonym">Psathyrella marcescibilis</name>
    <dbReference type="NCBI Taxonomy" id="230819"/>
    <lineage>
        <taxon>Eukaryota</taxon>
        <taxon>Fungi</taxon>
        <taxon>Dikarya</taxon>
        <taxon>Basidiomycota</taxon>
        <taxon>Agaricomycotina</taxon>
        <taxon>Agaricomycetes</taxon>
        <taxon>Agaricomycetidae</taxon>
        <taxon>Agaricales</taxon>
        <taxon>Agaricineae</taxon>
        <taxon>Psathyrellaceae</taxon>
        <taxon>Coprinopsis</taxon>
    </lineage>
</organism>
<evidence type="ECO:0000313" key="4">
    <source>
        <dbReference type="Proteomes" id="UP000307440"/>
    </source>
</evidence>
<accession>A0A5C3L093</accession>
<evidence type="ECO:0000313" key="3">
    <source>
        <dbReference type="EMBL" id="TFK21638.1"/>
    </source>
</evidence>
<feature type="transmembrane region" description="Helical" evidence="2">
    <location>
        <begin position="76"/>
        <end position="98"/>
    </location>
</feature>
<feature type="transmembrane region" description="Helical" evidence="2">
    <location>
        <begin position="159"/>
        <end position="181"/>
    </location>
</feature>
<keyword evidence="2" id="KW-0472">Membrane</keyword>
<evidence type="ECO:0000256" key="1">
    <source>
        <dbReference type="SAM" id="MobiDB-lite"/>
    </source>
</evidence>
<name>A0A5C3L093_COPMA</name>
<protein>
    <submittedName>
        <fullName evidence="3">Uncharacterized protein</fullName>
    </submittedName>
</protein>
<feature type="region of interest" description="Disordered" evidence="1">
    <location>
        <begin position="328"/>
        <end position="350"/>
    </location>
</feature>
<feature type="transmembrane region" description="Helical" evidence="2">
    <location>
        <begin position="232"/>
        <end position="254"/>
    </location>
</feature>
<keyword evidence="2" id="KW-1133">Transmembrane helix</keyword>
<gene>
    <name evidence="3" type="ORF">FA15DRAFT_658143</name>
</gene>
<keyword evidence="4" id="KW-1185">Reference proteome</keyword>
<sequence length="350" mass="38628">MNTVPSAPIAATSGSSALAQHNTIVQQRMTLGADARIPPFKFISFKPHSRVMASNPANDWRYEYGLVLAKTFYSNYVITIFTAGIQCFMAFYTVITYFESSQERRQGRGGYILVGCLIFLVYTLGACVDVTQPFDMLLQASNGLDYLRIRGTSRDWREFFSFTCLTILFILGDGLLVQFSFEYQPVPVLSNPSWSLDVASRLTDTYLFVYDWHLAKSLPAKRLSVYTTAVRVLVESALPLAIAGIIQIAVTLSSRSMVNFSGDRNAMMATIGATSLLYYALLIIIFRITMGRSLAATSKSADAGAFSRSLAFNHGPQGEDSLMSNDVEVAQARPRSEADSTTEKLPTTMT</sequence>
<reference evidence="3 4" key="1">
    <citation type="journal article" date="2019" name="Nat. Ecol. Evol.">
        <title>Megaphylogeny resolves global patterns of mushroom evolution.</title>
        <authorList>
            <person name="Varga T."/>
            <person name="Krizsan K."/>
            <person name="Foldi C."/>
            <person name="Dima B."/>
            <person name="Sanchez-Garcia M."/>
            <person name="Sanchez-Ramirez S."/>
            <person name="Szollosi G.J."/>
            <person name="Szarkandi J.G."/>
            <person name="Papp V."/>
            <person name="Albert L."/>
            <person name="Andreopoulos W."/>
            <person name="Angelini C."/>
            <person name="Antonin V."/>
            <person name="Barry K.W."/>
            <person name="Bougher N.L."/>
            <person name="Buchanan P."/>
            <person name="Buyck B."/>
            <person name="Bense V."/>
            <person name="Catcheside P."/>
            <person name="Chovatia M."/>
            <person name="Cooper J."/>
            <person name="Damon W."/>
            <person name="Desjardin D."/>
            <person name="Finy P."/>
            <person name="Geml J."/>
            <person name="Haridas S."/>
            <person name="Hughes K."/>
            <person name="Justo A."/>
            <person name="Karasinski D."/>
            <person name="Kautmanova I."/>
            <person name="Kiss B."/>
            <person name="Kocsube S."/>
            <person name="Kotiranta H."/>
            <person name="LaButti K.M."/>
            <person name="Lechner B.E."/>
            <person name="Liimatainen K."/>
            <person name="Lipzen A."/>
            <person name="Lukacs Z."/>
            <person name="Mihaltcheva S."/>
            <person name="Morgado L.N."/>
            <person name="Niskanen T."/>
            <person name="Noordeloos M.E."/>
            <person name="Ohm R.A."/>
            <person name="Ortiz-Santana B."/>
            <person name="Ovrebo C."/>
            <person name="Racz N."/>
            <person name="Riley R."/>
            <person name="Savchenko A."/>
            <person name="Shiryaev A."/>
            <person name="Soop K."/>
            <person name="Spirin V."/>
            <person name="Szebenyi C."/>
            <person name="Tomsovsky M."/>
            <person name="Tulloss R.E."/>
            <person name="Uehling J."/>
            <person name="Grigoriev I.V."/>
            <person name="Vagvolgyi C."/>
            <person name="Papp T."/>
            <person name="Martin F.M."/>
            <person name="Miettinen O."/>
            <person name="Hibbett D.S."/>
            <person name="Nagy L.G."/>
        </authorList>
    </citation>
    <scope>NUCLEOTIDE SEQUENCE [LARGE SCALE GENOMIC DNA]</scope>
    <source>
        <strain evidence="3 4">CBS 121175</strain>
    </source>
</reference>
<feature type="transmembrane region" description="Helical" evidence="2">
    <location>
        <begin position="266"/>
        <end position="286"/>
    </location>
</feature>
<proteinExistence type="predicted"/>
<dbReference type="Proteomes" id="UP000307440">
    <property type="component" value="Unassembled WGS sequence"/>
</dbReference>
<feature type="transmembrane region" description="Helical" evidence="2">
    <location>
        <begin position="110"/>
        <end position="131"/>
    </location>
</feature>
<dbReference type="AlphaFoldDB" id="A0A5C3L093"/>